<keyword evidence="3" id="KW-0597">Phosphoprotein</keyword>
<evidence type="ECO:0000256" key="1">
    <source>
        <dbReference type="ARBA" id="ARBA00004245"/>
    </source>
</evidence>
<dbReference type="GO" id="GO:0030424">
    <property type="term" value="C:axon"/>
    <property type="evidence" value="ECO:0007669"/>
    <property type="project" value="UniProtKB-SubCell"/>
</dbReference>
<dbReference type="PANTHER" id="PTHR18861">
    <property type="entry name" value="ELKS/RAB6-INTERACTING/CAST PROTEIN"/>
    <property type="match status" value="1"/>
</dbReference>
<organism evidence="10">
    <name type="scientific">Sipha flava</name>
    <name type="common">yellow sugarcane aphid</name>
    <dbReference type="NCBI Taxonomy" id="143950"/>
    <lineage>
        <taxon>Eukaryota</taxon>
        <taxon>Metazoa</taxon>
        <taxon>Ecdysozoa</taxon>
        <taxon>Arthropoda</taxon>
        <taxon>Hexapoda</taxon>
        <taxon>Insecta</taxon>
        <taxon>Pterygota</taxon>
        <taxon>Neoptera</taxon>
        <taxon>Paraneoptera</taxon>
        <taxon>Hemiptera</taxon>
        <taxon>Sternorrhyncha</taxon>
        <taxon>Aphidomorpha</taxon>
        <taxon>Aphidoidea</taxon>
        <taxon>Aphididae</taxon>
        <taxon>Sipha</taxon>
    </lineage>
</organism>
<evidence type="ECO:0000256" key="3">
    <source>
        <dbReference type="ARBA" id="ARBA00022553"/>
    </source>
</evidence>
<feature type="coiled-coil region" evidence="9">
    <location>
        <begin position="18"/>
        <end position="66"/>
    </location>
</feature>
<protein>
    <submittedName>
        <fullName evidence="10">ERC protein 2</fullName>
    </submittedName>
</protein>
<dbReference type="EMBL" id="GGMS01001393">
    <property type="protein sequence ID" value="MBY70596.1"/>
    <property type="molecule type" value="Transcribed_RNA"/>
</dbReference>
<name>A0A2S2PYK2_9HEMI</name>
<evidence type="ECO:0000256" key="4">
    <source>
        <dbReference type="ARBA" id="ARBA00023018"/>
    </source>
</evidence>
<keyword evidence="7" id="KW-0966">Cell projection</keyword>
<proteinExistence type="predicted"/>
<accession>A0A2S2PYK2</accession>
<evidence type="ECO:0000256" key="5">
    <source>
        <dbReference type="ARBA" id="ARBA00023054"/>
    </source>
</evidence>
<keyword evidence="6" id="KW-0206">Cytoskeleton</keyword>
<dbReference type="GO" id="GO:0048788">
    <property type="term" value="C:cytoskeleton of presynaptic active zone"/>
    <property type="evidence" value="ECO:0007669"/>
    <property type="project" value="TreeGrafter"/>
</dbReference>
<dbReference type="Pfam" id="PF10174">
    <property type="entry name" value="Cast"/>
    <property type="match status" value="1"/>
</dbReference>
<keyword evidence="2" id="KW-0963">Cytoplasm</keyword>
<evidence type="ECO:0000256" key="6">
    <source>
        <dbReference type="ARBA" id="ARBA00023212"/>
    </source>
</evidence>
<dbReference type="GO" id="GO:0098882">
    <property type="term" value="F:structural constituent of presynaptic active zone"/>
    <property type="evidence" value="ECO:0007669"/>
    <property type="project" value="TreeGrafter"/>
</dbReference>
<sequence length="183" mass="22091">MLVRQLEEELRMRMRGPNMELQQQVELLLNENDHLTREVAILRETIKELELRIETQKQTLQSRDESIKKLLDMLQNKGVGKEEERQLFQQMQLMAQKQVVSNVRNQNLQLTANSVCFALLYLLIKNILSFSLFEAHQKHTNMHYFQKKKKKNKNKKSRPTKLLFFTYRLILYNYKYLNTRVYV</sequence>
<keyword evidence="5 9" id="KW-0175">Coiled coil</keyword>
<dbReference type="GO" id="GO:0048167">
    <property type="term" value="P:regulation of synaptic plasticity"/>
    <property type="evidence" value="ECO:0007669"/>
    <property type="project" value="TreeGrafter"/>
</dbReference>
<reference evidence="10" key="1">
    <citation type="submission" date="2018-04" db="EMBL/GenBank/DDBJ databases">
        <title>Transcriptome assembly of Sipha flava.</title>
        <authorList>
            <person name="Scully E.D."/>
            <person name="Geib S.M."/>
            <person name="Palmer N.A."/>
            <person name="Koch K."/>
            <person name="Bradshaw J."/>
            <person name="Heng-Moss T."/>
            <person name="Sarath G."/>
        </authorList>
    </citation>
    <scope>NUCLEOTIDE SEQUENCE</scope>
</reference>
<dbReference type="PANTHER" id="PTHR18861:SF0">
    <property type="entry name" value="BRUCHPILOT, ISOFORM J"/>
    <property type="match status" value="1"/>
</dbReference>
<evidence type="ECO:0000256" key="9">
    <source>
        <dbReference type="SAM" id="Coils"/>
    </source>
</evidence>
<dbReference type="GO" id="GO:0007274">
    <property type="term" value="P:neuromuscular synaptic transmission"/>
    <property type="evidence" value="ECO:0007669"/>
    <property type="project" value="TreeGrafter"/>
</dbReference>
<evidence type="ECO:0000256" key="2">
    <source>
        <dbReference type="ARBA" id="ARBA00022490"/>
    </source>
</evidence>
<evidence type="ECO:0000256" key="8">
    <source>
        <dbReference type="ARBA" id="ARBA00034106"/>
    </source>
</evidence>
<evidence type="ECO:0000256" key="7">
    <source>
        <dbReference type="ARBA" id="ARBA00023273"/>
    </source>
</evidence>
<dbReference type="InterPro" id="IPR019323">
    <property type="entry name" value="ELKS/CAST"/>
</dbReference>
<dbReference type="AlphaFoldDB" id="A0A2S2PYK2"/>
<evidence type="ECO:0000313" key="10">
    <source>
        <dbReference type="EMBL" id="MBY70596.1"/>
    </source>
</evidence>
<dbReference type="OrthoDB" id="2019763at2759"/>
<gene>
    <name evidence="10" type="primary">Erc2</name>
    <name evidence="10" type="ORF">g.170678</name>
</gene>
<keyword evidence="4" id="KW-0770">Synapse</keyword>
<comment type="subcellular location">
    <subcellularLocation>
        <location evidence="1">Cytoplasm</location>
        <location evidence="1">Cytoskeleton</location>
    </subcellularLocation>
    <subcellularLocation>
        <location evidence="8">Presynapse</location>
    </subcellularLocation>
</comment>